<protein>
    <submittedName>
        <fullName evidence="1">Uncharacterized protein</fullName>
    </submittedName>
</protein>
<reference evidence="1" key="1">
    <citation type="submission" date="2024-06" db="EMBL/GenBank/DDBJ databases">
        <title>Vaginal Lactobacillus fatty acid response mechanisms reveal a metabolite-targeted strategy for bacterial vaginosis treatment.</title>
        <authorList>
            <person name="Zhu M."/>
            <person name="Blainey P.C."/>
            <person name="Bloom S.M."/>
            <person name="Kwon D.S."/>
        </authorList>
    </citation>
    <scope>NUCLEOTIDE SEQUENCE</scope>
    <source>
        <strain evidence="1">194_F1_1</strain>
    </source>
</reference>
<organism evidence="1 2">
    <name type="scientific">Lactobacillus crispatus</name>
    <dbReference type="NCBI Taxonomy" id="47770"/>
    <lineage>
        <taxon>Bacteria</taxon>
        <taxon>Bacillati</taxon>
        <taxon>Bacillota</taxon>
        <taxon>Bacilli</taxon>
        <taxon>Lactobacillales</taxon>
        <taxon>Lactobacillaceae</taxon>
        <taxon>Lactobacillus</taxon>
    </lineage>
</organism>
<dbReference type="Proteomes" id="UP001434419">
    <property type="component" value="Unassembled WGS sequence"/>
</dbReference>
<comment type="caution">
    <text evidence="1">The sequence shown here is derived from an EMBL/GenBank/DDBJ whole genome shotgun (WGS) entry which is preliminary data.</text>
</comment>
<evidence type="ECO:0000313" key="2">
    <source>
        <dbReference type="Proteomes" id="UP001434419"/>
    </source>
</evidence>
<accession>A0ABV2B574</accession>
<dbReference type="RefSeq" id="WP_060463024.1">
    <property type="nucleotide sequence ID" value="NZ_CP083390.1"/>
</dbReference>
<evidence type="ECO:0000313" key="1">
    <source>
        <dbReference type="EMBL" id="MES5148398.1"/>
    </source>
</evidence>
<sequence length="171" mass="20021">MDKELLTRDQAAKLVNIKTRNLAHVKEIKEKIAEEIVSNQDFLKLRKNIAQNNINPKIKEAIQSKLKTVTLDKEICDLYIPLNGFIVGYYCVKPEYFAVIQPIVKKYEEQYPQIANKWTKKSIFNLKLVNDEIMDDVEKILLKKWKVRLIEAGYDVNDAMGWKLHVSGWQK</sequence>
<dbReference type="EMBL" id="JBETVU010000007">
    <property type="protein sequence ID" value="MES5148398.1"/>
    <property type="molecule type" value="Genomic_DNA"/>
</dbReference>
<name>A0ABV2B574_9LACO</name>
<gene>
    <name evidence="1" type="ORF">ABVC42_00280</name>
</gene>
<keyword evidence="2" id="KW-1185">Reference proteome</keyword>
<proteinExistence type="predicted"/>